<proteinExistence type="predicted"/>
<reference evidence="2" key="1">
    <citation type="journal article" date="2019" name="Int. J. Syst. Evol. Microbiol.">
        <title>The Global Catalogue of Microorganisms (GCM) 10K type strain sequencing project: providing services to taxonomists for standard genome sequencing and annotation.</title>
        <authorList>
            <consortium name="The Broad Institute Genomics Platform"/>
            <consortium name="The Broad Institute Genome Sequencing Center for Infectious Disease"/>
            <person name="Wu L."/>
            <person name="Ma J."/>
        </authorList>
    </citation>
    <scope>NUCLEOTIDE SEQUENCE [LARGE SCALE GENOMIC DNA]</scope>
    <source>
        <strain evidence="2">NBRC 106396</strain>
    </source>
</reference>
<dbReference type="RefSeq" id="WP_379750770.1">
    <property type="nucleotide sequence ID" value="NZ_JBHTCP010000050.1"/>
</dbReference>
<dbReference type="InterPro" id="IPR038735">
    <property type="entry name" value="MSMEG_1276-like_NTP-PPase_dom"/>
</dbReference>
<dbReference type="CDD" id="cd11532">
    <property type="entry name" value="NTP-PPase_COG4997"/>
    <property type="match status" value="1"/>
</dbReference>
<keyword evidence="2" id="KW-1185">Reference proteome</keyword>
<gene>
    <name evidence="1" type="ORF">ACFQPF_15990</name>
</gene>
<protein>
    <submittedName>
        <fullName evidence="1">Phosphoribosyl-ATP pyrophosphohydrolase</fullName>
    </submittedName>
</protein>
<accession>A0ABW2NRF1</accession>
<organism evidence="1 2">
    <name type="scientific">Fictibacillus iocasae</name>
    <dbReference type="NCBI Taxonomy" id="2715437"/>
    <lineage>
        <taxon>Bacteria</taxon>
        <taxon>Bacillati</taxon>
        <taxon>Bacillota</taxon>
        <taxon>Bacilli</taxon>
        <taxon>Bacillales</taxon>
        <taxon>Fictibacillaceae</taxon>
        <taxon>Fictibacillus</taxon>
    </lineage>
</organism>
<dbReference type="EMBL" id="JBHTCP010000050">
    <property type="protein sequence ID" value="MFC7373142.1"/>
    <property type="molecule type" value="Genomic_DNA"/>
</dbReference>
<comment type="caution">
    <text evidence="1">The sequence shown here is derived from an EMBL/GenBank/DDBJ whole genome shotgun (WGS) entry which is preliminary data.</text>
</comment>
<evidence type="ECO:0000313" key="1">
    <source>
        <dbReference type="EMBL" id="MFC7373142.1"/>
    </source>
</evidence>
<sequence>MAVFNKLVRDKIPELIEQAGKKGTFRILGVEEFKKELMKKVAEEAKEFQGDSELEDTAYAIAEILETLYTLADCYQISQEDLDEKRKMRSNSRGSFAQRLFLMELDD</sequence>
<dbReference type="Proteomes" id="UP001596549">
    <property type="component" value="Unassembled WGS sequence"/>
</dbReference>
<name>A0ABW2NRF1_9BACL</name>
<evidence type="ECO:0000313" key="2">
    <source>
        <dbReference type="Proteomes" id="UP001596549"/>
    </source>
</evidence>